<keyword evidence="9 17" id="KW-0067">ATP-binding</keyword>
<feature type="region of interest" description="Disordered" evidence="19">
    <location>
        <begin position="756"/>
        <end position="776"/>
    </location>
</feature>
<comment type="caution">
    <text evidence="24">The sequence shown here is derived from an EMBL/GenBank/DDBJ whole genome shotgun (WGS) entry which is preliminary data.</text>
</comment>
<evidence type="ECO:0000256" key="20">
    <source>
        <dbReference type="SAM" id="Phobius"/>
    </source>
</evidence>
<evidence type="ECO:0000256" key="9">
    <source>
        <dbReference type="ARBA" id="ARBA00022840"/>
    </source>
</evidence>
<evidence type="ECO:0000256" key="15">
    <source>
        <dbReference type="ARBA" id="ARBA00047899"/>
    </source>
</evidence>
<evidence type="ECO:0000256" key="13">
    <source>
        <dbReference type="ARBA" id="ARBA00023170"/>
    </source>
</evidence>
<evidence type="ECO:0000259" key="23">
    <source>
        <dbReference type="PROSITE" id="PS50927"/>
    </source>
</evidence>
<dbReference type="InterPro" id="IPR000719">
    <property type="entry name" value="Prot_kinase_dom"/>
</dbReference>
<dbReference type="InterPro" id="IPR008271">
    <property type="entry name" value="Ser/Thr_kinase_AS"/>
</dbReference>
<reference evidence="24" key="1">
    <citation type="journal article" date="2023" name="Plant Biotechnol. J.">
        <title>Chromosome-level wild Hevea brasiliensis genome provides new tools for genomic-assisted breeding and valuable loci to elevate rubber yield.</title>
        <authorList>
            <person name="Cheng H."/>
            <person name="Song X."/>
            <person name="Hu Y."/>
            <person name="Wu T."/>
            <person name="Yang Q."/>
            <person name="An Z."/>
            <person name="Feng S."/>
            <person name="Deng Z."/>
            <person name="Wu W."/>
            <person name="Zeng X."/>
            <person name="Tu M."/>
            <person name="Wang X."/>
            <person name="Huang H."/>
        </authorList>
    </citation>
    <scope>NUCLEOTIDE SEQUENCE</scope>
    <source>
        <strain evidence="24">MT/VB/25A 57/8</strain>
    </source>
</reference>
<evidence type="ECO:0000256" key="4">
    <source>
        <dbReference type="ARBA" id="ARBA00022679"/>
    </source>
</evidence>
<dbReference type="EMBL" id="JARPOI010000016">
    <property type="protein sequence ID" value="KAJ9146150.1"/>
    <property type="molecule type" value="Genomic_DNA"/>
</dbReference>
<evidence type="ECO:0000256" key="17">
    <source>
        <dbReference type="PIRNR" id="PIRNR000641"/>
    </source>
</evidence>
<accession>A0ABQ9KPN4</accession>
<feature type="transmembrane region" description="Helical" evidence="20">
    <location>
        <begin position="425"/>
        <end position="448"/>
    </location>
</feature>
<evidence type="ECO:0000256" key="7">
    <source>
        <dbReference type="ARBA" id="ARBA00022741"/>
    </source>
</evidence>
<comment type="subcellular location">
    <subcellularLocation>
        <location evidence="1">Membrane</location>
        <topology evidence="1">Single-pass membrane protein</topology>
    </subcellularLocation>
</comment>
<dbReference type="PROSITE" id="PS00108">
    <property type="entry name" value="PROTEIN_KINASE_ST"/>
    <property type="match status" value="1"/>
</dbReference>
<dbReference type="CDD" id="cd14066">
    <property type="entry name" value="STKc_IRAK"/>
    <property type="match status" value="1"/>
</dbReference>
<keyword evidence="6 21" id="KW-0732">Signal</keyword>
<evidence type="ECO:0000256" key="11">
    <source>
        <dbReference type="ARBA" id="ARBA00023136"/>
    </source>
</evidence>
<feature type="domain" description="Bulb-type lectin" evidence="23">
    <location>
        <begin position="19"/>
        <end position="138"/>
    </location>
</feature>
<keyword evidence="2 17" id="KW-0723">Serine/threonine-protein kinase</keyword>
<keyword evidence="8 17" id="KW-0418">Kinase</keyword>
<evidence type="ECO:0000256" key="1">
    <source>
        <dbReference type="ARBA" id="ARBA00004167"/>
    </source>
</evidence>
<dbReference type="SMART" id="SM00108">
    <property type="entry name" value="B_lectin"/>
    <property type="match status" value="1"/>
</dbReference>
<keyword evidence="3" id="KW-0245">EGF-like domain</keyword>
<feature type="signal peptide" evidence="21">
    <location>
        <begin position="1"/>
        <end position="17"/>
    </location>
</feature>
<keyword evidence="5 20" id="KW-0812">Transmembrane</keyword>
<feature type="domain" description="Protein kinase" evidence="22">
    <location>
        <begin position="485"/>
        <end position="755"/>
    </location>
</feature>
<evidence type="ECO:0000256" key="21">
    <source>
        <dbReference type="SAM" id="SignalP"/>
    </source>
</evidence>
<dbReference type="PROSITE" id="PS50011">
    <property type="entry name" value="PROTEIN_KINASE_DOM"/>
    <property type="match status" value="1"/>
</dbReference>
<proteinExistence type="inferred from homology"/>
<evidence type="ECO:0000256" key="10">
    <source>
        <dbReference type="ARBA" id="ARBA00022989"/>
    </source>
</evidence>
<protein>
    <recommendedName>
        <fullName evidence="17">Receptor-like serine/threonine-protein kinase</fullName>
        <ecNumber evidence="17">2.7.11.1</ecNumber>
    </recommendedName>
</protein>
<dbReference type="EC" id="2.7.11.1" evidence="17"/>
<keyword evidence="10 20" id="KW-1133">Transmembrane helix</keyword>
<evidence type="ECO:0000259" key="22">
    <source>
        <dbReference type="PROSITE" id="PS50011"/>
    </source>
</evidence>
<keyword evidence="7 17" id="KW-0547">Nucleotide-binding</keyword>
<feature type="chain" id="PRO_5046300967" description="Receptor-like serine/threonine-protein kinase" evidence="21">
    <location>
        <begin position="18"/>
        <end position="776"/>
    </location>
</feature>
<dbReference type="InterPro" id="IPR051343">
    <property type="entry name" value="G-type_lectin_kinases/EP1-like"/>
</dbReference>
<dbReference type="PROSITE" id="PS50927">
    <property type="entry name" value="BULB_LECTIN"/>
    <property type="match status" value="2"/>
</dbReference>
<dbReference type="PANTHER" id="PTHR47976">
    <property type="entry name" value="G-TYPE LECTIN S-RECEPTOR-LIKE SERINE/THREONINE-PROTEIN KINASE SD2-5"/>
    <property type="match status" value="1"/>
</dbReference>
<name>A0ABQ9KPN4_HEVBR</name>
<dbReference type="Pfam" id="PF00954">
    <property type="entry name" value="S_locus_glycop"/>
    <property type="match status" value="1"/>
</dbReference>
<feature type="binding site" evidence="18">
    <location>
        <position position="514"/>
    </location>
    <ligand>
        <name>ATP</name>
        <dbReference type="ChEBI" id="CHEBI:30616"/>
    </ligand>
</feature>
<dbReference type="Proteomes" id="UP001174677">
    <property type="component" value="Chromosome 16"/>
</dbReference>
<dbReference type="SMART" id="SM00220">
    <property type="entry name" value="S_TKc"/>
    <property type="match status" value="1"/>
</dbReference>
<comment type="catalytic activity">
    <reaction evidence="15 17">
        <text>L-threonyl-[protein] + ATP = O-phospho-L-threonyl-[protein] + ADP + H(+)</text>
        <dbReference type="Rhea" id="RHEA:46608"/>
        <dbReference type="Rhea" id="RHEA-COMP:11060"/>
        <dbReference type="Rhea" id="RHEA-COMP:11605"/>
        <dbReference type="ChEBI" id="CHEBI:15378"/>
        <dbReference type="ChEBI" id="CHEBI:30013"/>
        <dbReference type="ChEBI" id="CHEBI:30616"/>
        <dbReference type="ChEBI" id="CHEBI:61977"/>
        <dbReference type="ChEBI" id="CHEBI:456216"/>
        <dbReference type="EC" id="2.7.11.1"/>
    </reaction>
</comment>
<dbReference type="Gene3D" id="1.10.510.10">
    <property type="entry name" value="Transferase(Phosphotransferase) domain 1"/>
    <property type="match status" value="1"/>
</dbReference>
<evidence type="ECO:0000256" key="6">
    <source>
        <dbReference type="ARBA" id="ARBA00022729"/>
    </source>
</evidence>
<dbReference type="InterPro" id="IPR036426">
    <property type="entry name" value="Bulb-type_lectin_dom_sf"/>
</dbReference>
<evidence type="ECO:0000256" key="12">
    <source>
        <dbReference type="ARBA" id="ARBA00023157"/>
    </source>
</evidence>
<dbReference type="InterPro" id="IPR017441">
    <property type="entry name" value="Protein_kinase_ATP_BS"/>
</dbReference>
<dbReference type="SUPFAM" id="SSF56112">
    <property type="entry name" value="Protein kinase-like (PK-like)"/>
    <property type="match status" value="1"/>
</dbReference>
<sequence length="776" mass="87223">MLLIFLLLSSIFCKAIAQHSIISPGSSLTPTNISYWSSESGHFAFGFYPQGDGFAIGIWLPRIQQATVIWTANRDDPPLSRNATLILNTEGKLVLQQRGSEPKFIANIPKPASSASMLNSGNFVLYDSESKIIWQTFDAPTDTILPGQHLAAEEQLVSSISNKIHKSGRFALRMRRNGNLVMLALEYPLQRDYFYWISQTANAGDNVTLNLDTNGLLYLLDTNGKNIRTLSDGRTMFDQAMYRATIDADGIFRLYSHNLDRYSNWSMEWQSSDNKCDPTGLCGSNAYCTVVDQVVACACPSGFDFIDQSQKNLGCLPNSSADDCLHIKESSQAFNELEGISWKAEPYSTLPSSTKEACRQECLKDCYCEAAVYRNQQCGKHRLPLRFGKAQEKPSMTTFIKARVVDLGMKTGASNRKKELRTRGILIACTAISTLVSLALVIFGILFYRYRVWNYKKITSQGNDELFEDAILRSFAYDELKKATNNFEDEIGRGAFGTVYRGVISNGNRAVAIKRLGEVVAEGEREFRNEMKVIGRTHHKNLVRLFGYCHDGSNRLLVYEYMCNGSLADFLFRSEQKPAWEERIEIALNIARGIVYLHEECETQIIHCDIKPENILMDEKGSAKIADFGLSKLLMPNQSRTYTVIRGTRGYVAPEWHTNLPITVKVDVYSYGKMLLEIICCRRNVDLNVPDDQVVLASWVYDCFEANELDNLIQDEEVQEGKLERLVKVGLWCIQDEPSSRPSMKNVVLMLEGTIDIPDPPAPPSFSSSNNDTTGT</sequence>
<dbReference type="InterPro" id="IPR001480">
    <property type="entry name" value="Bulb-type_lectin_dom"/>
</dbReference>
<keyword evidence="4 17" id="KW-0808">Transferase</keyword>
<evidence type="ECO:0000256" key="14">
    <source>
        <dbReference type="ARBA" id="ARBA00023180"/>
    </source>
</evidence>
<dbReference type="Pfam" id="PF01453">
    <property type="entry name" value="B_lectin"/>
    <property type="match status" value="1"/>
</dbReference>
<evidence type="ECO:0000256" key="3">
    <source>
        <dbReference type="ARBA" id="ARBA00022536"/>
    </source>
</evidence>
<evidence type="ECO:0000256" key="5">
    <source>
        <dbReference type="ARBA" id="ARBA00022692"/>
    </source>
</evidence>
<dbReference type="InterPro" id="IPR011009">
    <property type="entry name" value="Kinase-like_dom_sf"/>
</dbReference>
<evidence type="ECO:0000256" key="2">
    <source>
        <dbReference type="ARBA" id="ARBA00022527"/>
    </source>
</evidence>
<dbReference type="Gene3D" id="2.90.10.10">
    <property type="entry name" value="Bulb-type lectin domain"/>
    <property type="match status" value="2"/>
</dbReference>
<comment type="catalytic activity">
    <reaction evidence="16 17">
        <text>L-seryl-[protein] + ATP = O-phospho-L-seryl-[protein] + ADP + H(+)</text>
        <dbReference type="Rhea" id="RHEA:17989"/>
        <dbReference type="Rhea" id="RHEA-COMP:9863"/>
        <dbReference type="Rhea" id="RHEA-COMP:11604"/>
        <dbReference type="ChEBI" id="CHEBI:15378"/>
        <dbReference type="ChEBI" id="CHEBI:29999"/>
        <dbReference type="ChEBI" id="CHEBI:30616"/>
        <dbReference type="ChEBI" id="CHEBI:83421"/>
        <dbReference type="ChEBI" id="CHEBI:456216"/>
        <dbReference type="EC" id="2.7.11.1"/>
    </reaction>
</comment>
<comment type="similarity">
    <text evidence="17">Belongs to the protein kinase superfamily. Ser/Thr protein kinase family.</text>
</comment>
<keyword evidence="11 20" id="KW-0472">Membrane</keyword>
<evidence type="ECO:0000256" key="18">
    <source>
        <dbReference type="PROSITE-ProRule" id="PRU10141"/>
    </source>
</evidence>
<keyword evidence="13" id="KW-0675">Receptor</keyword>
<evidence type="ECO:0000313" key="25">
    <source>
        <dbReference type="Proteomes" id="UP001174677"/>
    </source>
</evidence>
<evidence type="ECO:0000256" key="16">
    <source>
        <dbReference type="ARBA" id="ARBA00048679"/>
    </source>
</evidence>
<dbReference type="InterPro" id="IPR024171">
    <property type="entry name" value="SRK-like_kinase"/>
</dbReference>
<dbReference type="Gene3D" id="3.30.200.20">
    <property type="entry name" value="Phosphorylase Kinase, domain 1"/>
    <property type="match status" value="1"/>
</dbReference>
<keyword evidence="12" id="KW-1015">Disulfide bond</keyword>
<keyword evidence="25" id="KW-1185">Reference proteome</keyword>
<dbReference type="SUPFAM" id="SSF51110">
    <property type="entry name" value="alpha-D-mannose-specific plant lectins"/>
    <property type="match status" value="2"/>
</dbReference>
<dbReference type="Pfam" id="PF00069">
    <property type="entry name" value="Pkinase"/>
    <property type="match status" value="1"/>
</dbReference>
<dbReference type="PIRSF" id="PIRSF000641">
    <property type="entry name" value="SRK"/>
    <property type="match status" value="1"/>
</dbReference>
<dbReference type="PROSITE" id="PS00107">
    <property type="entry name" value="PROTEIN_KINASE_ATP"/>
    <property type="match status" value="1"/>
</dbReference>
<feature type="domain" description="Bulb-type lectin" evidence="23">
    <location>
        <begin position="141"/>
        <end position="267"/>
    </location>
</feature>
<keyword evidence="14" id="KW-0325">Glycoprotein</keyword>
<gene>
    <name evidence="24" type="ORF">P3X46_028454</name>
</gene>
<evidence type="ECO:0000256" key="8">
    <source>
        <dbReference type="ARBA" id="ARBA00022777"/>
    </source>
</evidence>
<organism evidence="24 25">
    <name type="scientific">Hevea brasiliensis</name>
    <name type="common">Para rubber tree</name>
    <name type="synonym">Siphonia brasiliensis</name>
    <dbReference type="NCBI Taxonomy" id="3981"/>
    <lineage>
        <taxon>Eukaryota</taxon>
        <taxon>Viridiplantae</taxon>
        <taxon>Streptophyta</taxon>
        <taxon>Embryophyta</taxon>
        <taxon>Tracheophyta</taxon>
        <taxon>Spermatophyta</taxon>
        <taxon>Magnoliopsida</taxon>
        <taxon>eudicotyledons</taxon>
        <taxon>Gunneridae</taxon>
        <taxon>Pentapetalae</taxon>
        <taxon>rosids</taxon>
        <taxon>fabids</taxon>
        <taxon>Malpighiales</taxon>
        <taxon>Euphorbiaceae</taxon>
        <taxon>Crotonoideae</taxon>
        <taxon>Micrandreae</taxon>
        <taxon>Hevea</taxon>
    </lineage>
</organism>
<dbReference type="InterPro" id="IPR000858">
    <property type="entry name" value="S_locus_glycoprot_dom"/>
</dbReference>
<dbReference type="PANTHER" id="PTHR47976:SF102">
    <property type="entry name" value="G-TYPE LECTIN S-RECEPTOR-LIKE SERINE_THREONINE-PROTEIN KINASE LECRK3"/>
    <property type="match status" value="1"/>
</dbReference>
<evidence type="ECO:0000256" key="19">
    <source>
        <dbReference type="SAM" id="MobiDB-lite"/>
    </source>
</evidence>
<evidence type="ECO:0000313" key="24">
    <source>
        <dbReference type="EMBL" id="KAJ9146150.1"/>
    </source>
</evidence>